<dbReference type="KEGG" id="gmc:GY4MC1_1835"/>
<keyword evidence="1" id="KW-0472">Membrane</keyword>
<reference evidence="2" key="1">
    <citation type="submission" date="2010-10" db="EMBL/GenBank/DDBJ databases">
        <title>Complete sequence of chromosome of Geobacillus sp. Y4.1MC1.</title>
        <authorList>
            <consortium name="US DOE Joint Genome Institute"/>
            <person name="Lucas S."/>
            <person name="Copeland A."/>
            <person name="Lapidus A."/>
            <person name="Cheng J.-F."/>
            <person name="Bruce D."/>
            <person name="Goodwin L."/>
            <person name="Pitluck S."/>
            <person name="Chertkov O."/>
            <person name="Zhang X."/>
            <person name="Detter J.C."/>
            <person name="Han C."/>
            <person name="Tapia R."/>
            <person name="Land M."/>
            <person name="Hauser L."/>
            <person name="Jeffries C."/>
            <person name="Kyrpides N."/>
            <person name="Ivanova N."/>
            <person name="Ovchinnikova G."/>
            <person name="Brumm P."/>
            <person name="Mead D."/>
            <person name="Woyke T."/>
        </authorList>
    </citation>
    <scope>NUCLEOTIDE SEQUENCE [LARGE SCALE GENOMIC DNA]</scope>
    <source>
        <strain evidence="2">Y4.1MC1</strain>
    </source>
</reference>
<keyword evidence="1" id="KW-1133">Transmembrane helix</keyword>
<feature type="transmembrane region" description="Helical" evidence="1">
    <location>
        <begin position="37"/>
        <end position="58"/>
    </location>
</feature>
<evidence type="ECO:0000313" key="2">
    <source>
        <dbReference type="EMBL" id="ADP74604.1"/>
    </source>
</evidence>
<sequence>MFKYMMTLMTASLLIVQLGIAYLWVFDWRRLATKAGLMIWISSVALGILLYFIYSKFAEDGKFSIINRRAVFSSTAITIILAVFAFMIEMITQSMP</sequence>
<keyword evidence="1" id="KW-0812">Transmembrane</keyword>
<proteinExistence type="predicted"/>
<feature type="transmembrane region" description="Helical" evidence="1">
    <location>
        <begin position="70"/>
        <end position="88"/>
    </location>
</feature>
<accession>A0A7U3YFV3</accession>
<gene>
    <name evidence="2" type="ORF">GY4MC1_1835</name>
</gene>
<protein>
    <submittedName>
        <fullName evidence="2">Uncharacterized protein</fullName>
    </submittedName>
</protein>
<name>A0A7U3YFV3_GEOS0</name>
<dbReference type="AlphaFoldDB" id="A0A7U3YFV3"/>
<evidence type="ECO:0000256" key="1">
    <source>
        <dbReference type="SAM" id="Phobius"/>
    </source>
</evidence>
<dbReference type="EMBL" id="CP002293">
    <property type="protein sequence ID" value="ADP74604.1"/>
    <property type="molecule type" value="Genomic_DNA"/>
</dbReference>
<organism evidence="2">
    <name type="scientific">Geobacillus sp. (strain Y4.1MC1)</name>
    <dbReference type="NCBI Taxonomy" id="581103"/>
    <lineage>
        <taxon>Bacteria</taxon>
        <taxon>Bacillati</taxon>
        <taxon>Bacillota</taxon>
        <taxon>Bacilli</taxon>
        <taxon>Bacillales</taxon>
        <taxon>Anoxybacillaceae</taxon>
        <taxon>Geobacillus</taxon>
    </lineage>
</organism>